<dbReference type="EMBL" id="LSDD01000169">
    <property type="protein sequence ID" value="KXB59629.1"/>
    <property type="molecule type" value="Genomic_DNA"/>
</dbReference>
<sequence length="43" mass="5059">MIDFTGKSENVVSKRDMIFSFNNEEIKIYLSYVIGELKKNRNS</sequence>
<comment type="caution">
    <text evidence="1">The sequence shown here is derived from an EMBL/GenBank/DDBJ whole genome shotgun (WGS) entry which is preliminary data.</text>
</comment>
<name>A0A133ZW20_9FUSO</name>
<dbReference type="PATRIC" id="fig|157687.3.peg.2295"/>
<accession>A0A133ZW20</accession>
<dbReference type="AlphaFoldDB" id="A0A133ZW20"/>
<reference evidence="2" key="1">
    <citation type="submission" date="2016-01" db="EMBL/GenBank/DDBJ databases">
        <authorList>
            <person name="Mitreva M."/>
            <person name="Pepin K.H."/>
            <person name="Mihindukulasuriya K.A."/>
            <person name="Fulton R."/>
            <person name="Fronick C."/>
            <person name="O'Laughlin M."/>
            <person name="Miner T."/>
            <person name="Herter B."/>
            <person name="Rosa B.A."/>
            <person name="Cordes M."/>
            <person name="Tomlinson C."/>
            <person name="Wollam A."/>
            <person name="Palsikar V.B."/>
            <person name="Mardis E.R."/>
            <person name="Wilson R.K."/>
        </authorList>
    </citation>
    <scope>NUCLEOTIDE SEQUENCE [LARGE SCALE GENOMIC DNA]</scope>
    <source>
        <strain evidence="2">KA00185</strain>
    </source>
</reference>
<protein>
    <submittedName>
        <fullName evidence="1">Uncharacterized protein</fullName>
    </submittedName>
</protein>
<keyword evidence="2" id="KW-1185">Reference proteome</keyword>
<organism evidence="1 2">
    <name type="scientific">Leptotrichia wadei</name>
    <dbReference type="NCBI Taxonomy" id="157687"/>
    <lineage>
        <taxon>Bacteria</taxon>
        <taxon>Fusobacteriati</taxon>
        <taxon>Fusobacteriota</taxon>
        <taxon>Fusobacteriia</taxon>
        <taxon>Fusobacteriales</taxon>
        <taxon>Leptotrichiaceae</taxon>
        <taxon>Leptotrichia</taxon>
    </lineage>
</organism>
<proteinExistence type="predicted"/>
<dbReference type="Proteomes" id="UP000070483">
    <property type="component" value="Unassembled WGS sequence"/>
</dbReference>
<dbReference type="STRING" id="157687.HMPREF3180_02291"/>
<evidence type="ECO:0000313" key="2">
    <source>
        <dbReference type="Proteomes" id="UP000070483"/>
    </source>
</evidence>
<gene>
    <name evidence="1" type="ORF">HMPREF3180_02291</name>
</gene>
<evidence type="ECO:0000313" key="1">
    <source>
        <dbReference type="EMBL" id="KXB59629.1"/>
    </source>
</evidence>
<dbReference type="RefSeq" id="WP_269447683.1">
    <property type="nucleotide sequence ID" value="NZ_KQ960116.1"/>
</dbReference>